<keyword evidence="1" id="KW-0472">Membrane</keyword>
<reference evidence="2" key="1">
    <citation type="submission" date="2021-02" db="EMBL/GenBank/DDBJ databases">
        <authorList>
            <person name="Nowell W R."/>
        </authorList>
    </citation>
    <scope>NUCLEOTIDE SEQUENCE</scope>
</reference>
<accession>A0A819HLZ0</accession>
<feature type="transmembrane region" description="Helical" evidence="1">
    <location>
        <begin position="72"/>
        <end position="92"/>
    </location>
</feature>
<name>A0A819HLZ0_9BILA</name>
<dbReference type="EMBL" id="CAJOAZ010002156">
    <property type="protein sequence ID" value="CAF3900349.1"/>
    <property type="molecule type" value="Genomic_DNA"/>
</dbReference>
<organism evidence="2 3">
    <name type="scientific">Adineta steineri</name>
    <dbReference type="NCBI Taxonomy" id="433720"/>
    <lineage>
        <taxon>Eukaryota</taxon>
        <taxon>Metazoa</taxon>
        <taxon>Spiralia</taxon>
        <taxon>Gnathifera</taxon>
        <taxon>Rotifera</taxon>
        <taxon>Eurotatoria</taxon>
        <taxon>Bdelloidea</taxon>
        <taxon>Adinetida</taxon>
        <taxon>Adinetidae</taxon>
        <taxon>Adineta</taxon>
    </lineage>
</organism>
<evidence type="ECO:0000313" key="2">
    <source>
        <dbReference type="EMBL" id="CAF3900349.1"/>
    </source>
</evidence>
<keyword evidence="1" id="KW-0812">Transmembrane</keyword>
<evidence type="ECO:0000256" key="1">
    <source>
        <dbReference type="SAM" id="Phobius"/>
    </source>
</evidence>
<proteinExistence type="predicted"/>
<evidence type="ECO:0000313" key="3">
    <source>
        <dbReference type="Proteomes" id="UP000663844"/>
    </source>
</evidence>
<dbReference type="AlphaFoldDB" id="A0A819HLZ0"/>
<keyword evidence="1" id="KW-1133">Transmembrane helix</keyword>
<comment type="caution">
    <text evidence="2">The sequence shown here is derived from an EMBL/GenBank/DDBJ whole genome shotgun (WGS) entry which is preliminary data.</text>
</comment>
<gene>
    <name evidence="2" type="ORF">OXD698_LOCUS23909</name>
</gene>
<dbReference type="Proteomes" id="UP000663844">
    <property type="component" value="Unassembled WGS sequence"/>
</dbReference>
<sequence length="99" mass="11521">MNLCCNMNNNNILNEFKYLGFHKSLINEFGNCLNEIGTYGKYLNNNLIIRSINLLLILFKHFHRYNVTKDDYLSISSILYGVIQCLCCSYSIDLIKSLK</sequence>
<protein>
    <submittedName>
        <fullName evidence="2">Uncharacterized protein</fullName>
    </submittedName>
</protein>